<keyword evidence="2" id="KW-0808">Transferase</keyword>
<reference evidence="2" key="1">
    <citation type="submission" date="2023-04" db="EMBL/GenBank/DDBJ databases">
        <title>Chromosome-level genome of Chaenocephalus aceratus.</title>
        <authorList>
            <person name="Park H."/>
        </authorList>
    </citation>
    <scope>NUCLEOTIDE SEQUENCE</scope>
    <source>
        <strain evidence="2">DE</strain>
        <tissue evidence="2">Muscle</tissue>
    </source>
</reference>
<feature type="compositionally biased region" description="Polar residues" evidence="1">
    <location>
        <begin position="619"/>
        <end position="636"/>
    </location>
</feature>
<feature type="region of interest" description="Disordered" evidence="1">
    <location>
        <begin position="884"/>
        <end position="982"/>
    </location>
</feature>
<name>A0AAD9CEY6_DISEL</name>
<feature type="region of interest" description="Disordered" evidence="1">
    <location>
        <begin position="542"/>
        <end position="562"/>
    </location>
</feature>
<sequence length="982" mass="110714">MEFWRENKGKSPLYSKFATVSGRNCSHSHHDRHQVPHYPLYYGDQQEQSRESSYWTVPGSRSGGAPHEYTQWTDRDLAAATSSHFPFILERHAQQHQDQGDHQPQEARDREWTAAQSAREYERGLLREEWQRRWEPCGPVRYNTEVSAKRSDSSYRELEAWAARYSHSLPRRRRIEAEMRGASQESNRAPGRESRSGTDPRLEALQQVRQSANIRESGLWDRGGRQQAPNYYTLQTPASDTSNMLDMKEKIGYQQRMFSQPPGYIAPPPYDSPHKGSPVLNQCDVSWEQEGKRQTYSSQPKLRKQDVCVDLQEKKQFIKQAGMLKSFPELEGLKYKQKETGALQARSHFSAQETHMQHEGMSYLQQPQVLQAVENTKINEESYSKVIEGRKFRLNKKTGGLTIFCLVSRIAGPTETPSLPLCSLQTNNENTELRSVSKGLWDNSGYNQTHKLADEVDFRATTPTEQSNTSDATNVKREAPTCVESEMLEDTIAKTDLFPAEAQTNSVDSAFGRQVAQSVPVKYPLWREPIFSSRTETERSSTCYKADSEDGESDVLLNQGGSGKVHPIDVEVRKLDIKKTPQSEDSNNPLLIDATCICVQMEQIPSPKKEHVLYSHTQHSPLQSTTSPECFESNSQMDKDDLNTEPKPFLINDMLKNEFDSDPMEKKAPEEESIISSLGMSFSSVFEKETLEERAERILGIPLLDCIIMQQPEDASSLLGFSVENQEVKPSTIKDTDIDEQIPDDQREEEPNQFKAVKTEVDVCSQENDVANDQAEIEDGRGCAEPQDQVSNTSQVNNIDSQLKSDIKPLSAIEMIENPLKPVTTEQEEKDTSPHYPSQCLWPFNDLSNSSLCSPFPDFEAPSPDLPLMLSSSDPTHLLHISNSEIEEGPDPELIALNSAESHAPCSENSSLPQNPSSLSPASTDFPPTPSPLDFINQTAESVSDIEVQDEEGETSQLINEISDTFEDGKRNNRRDSVTTTS</sequence>
<keyword evidence="3" id="KW-1185">Reference proteome</keyword>
<feature type="compositionally biased region" description="Basic and acidic residues" evidence="1">
    <location>
        <begin position="93"/>
        <end position="112"/>
    </location>
</feature>
<dbReference type="EMBL" id="JASDAP010000006">
    <property type="protein sequence ID" value="KAK1900885.1"/>
    <property type="molecule type" value="Genomic_DNA"/>
</dbReference>
<feature type="region of interest" description="Disordered" evidence="1">
    <location>
        <begin position="93"/>
        <end position="116"/>
    </location>
</feature>
<feature type="compositionally biased region" description="Low complexity" evidence="1">
    <location>
        <begin position="907"/>
        <end position="923"/>
    </location>
</feature>
<evidence type="ECO:0000313" key="2">
    <source>
        <dbReference type="EMBL" id="KAK1900885.1"/>
    </source>
</evidence>
<dbReference type="GO" id="GO:0016301">
    <property type="term" value="F:kinase activity"/>
    <property type="evidence" value="ECO:0007669"/>
    <property type="project" value="UniProtKB-KW"/>
</dbReference>
<accession>A0AAD9CEY6</accession>
<organism evidence="2 3">
    <name type="scientific">Dissostichus eleginoides</name>
    <name type="common">Patagonian toothfish</name>
    <name type="synonym">Dissostichus amissus</name>
    <dbReference type="NCBI Taxonomy" id="100907"/>
    <lineage>
        <taxon>Eukaryota</taxon>
        <taxon>Metazoa</taxon>
        <taxon>Chordata</taxon>
        <taxon>Craniata</taxon>
        <taxon>Vertebrata</taxon>
        <taxon>Euteleostomi</taxon>
        <taxon>Actinopterygii</taxon>
        <taxon>Neopterygii</taxon>
        <taxon>Teleostei</taxon>
        <taxon>Neoteleostei</taxon>
        <taxon>Acanthomorphata</taxon>
        <taxon>Eupercaria</taxon>
        <taxon>Perciformes</taxon>
        <taxon>Notothenioidei</taxon>
        <taxon>Nototheniidae</taxon>
        <taxon>Dissostichus</taxon>
    </lineage>
</organism>
<dbReference type="AlphaFoldDB" id="A0AAD9CEY6"/>
<evidence type="ECO:0000256" key="1">
    <source>
        <dbReference type="SAM" id="MobiDB-lite"/>
    </source>
</evidence>
<protein>
    <submittedName>
        <fullName evidence="2">Serine/threonine-protein kinase Nek1</fullName>
    </submittedName>
</protein>
<evidence type="ECO:0000313" key="3">
    <source>
        <dbReference type="Proteomes" id="UP001228049"/>
    </source>
</evidence>
<proteinExistence type="predicted"/>
<feature type="region of interest" description="Disordered" evidence="1">
    <location>
        <begin position="619"/>
        <end position="643"/>
    </location>
</feature>
<keyword evidence="2" id="KW-0418">Kinase</keyword>
<gene>
    <name evidence="2" type="ORF">KUDE01_003857</name>
</gene>
<comment type="caution">
    <text evidence="2">The sequence shown here is derived from an EMBL/GenBank/DDBJ whole genome shotgun (WGS) entry which is preliminary data.</text>
</comment>
<dbReference type="Proteomes" id="UP001228049">
    <property type="component" value="Unassembled WGS sequence"/>
</dbReference>
<feature type="region of interest" description="Disordered" evidence="1">
    <location>
        <begin position="178"/>
        <end position="201"/>
    </location>
</feature>
<feature type="compositionally biased region" description="Basic and acidic residues" evidence="1">
    <location>
        <begin position="967"/>
        <end position="982"/>
    </location>
</feature>
<feature type="compositionally biased region" description="Basic and acidic residues" evidence="1">
    <location>
        <begin position="190"/>
        <end position="201"/>
    </location>
</feature>